<keyword evidence="2" id="KW-0680">Restriction system</keyword>
<dbReference type="Gene3D" id="3.90.220.20">
    <property type="entry name" value="DNA methylase specificity domains"/>
    <property type="match status" value="1"/>
</dbReference>
<feature type="region of interest" description="Disordered" evidence="5">
    <location>
        <begin position="224"/>
        <end position="249"/>
    </location>
</feature>
<dbReference type="Pfam" id="PF01420">
    <property type="entry name" value="Methylase_S"/>
    <property type="match status" value="1"/>
</dbReference>
<dbReference type="SUPFAM" id="SSF116734">
    <property type="entry name" value="DNA methylase specificity domain"/>
    <property type="match status" value="1"/>
</dbReference>
<protein>
    <recommendedName>
        <fullName evidence="6">Type I restriction modification DNA specificity domain-containing protein</fullName>
    </recommendedName>
</protein>
<dbReference type="PANTHER" id="PTHR43140:SF1">
    <property type="entry name" value="TYPE I RESTRICTION ENZYME ECOKI SPECIFICITY SUBUNIT"/>
    <property type="match status" value="1"/>
</dbReference>
<evidence type="ECO:0000256" key="1">
    <source>
        <dbReference type="ARBA" id="ARBA00010923"/>
    </source>
</evidence>
<dbReference type="CDD" id="cd17261">
    <property type="entry name" value="RMtype1_S_EcoKI-TRD2-CR2_like"/>
    <property type="match status" value="1"/>
</dbReference>
<dbReference type="RefSeq" id="WP_344492372.1">
    <property type="nucleotide sequence ID" value="NZ_BAAAUD010000013.1"/>
</dbReference>
<dbReference type="EMBL" id="BAAAUD010000013">
    <property type="protein sequence ID" value="GAA2930756.1"/>
    <property type="molecule type" value="Genomic_DNA"/>
</dbReference>
<feature type="domain" description="Type I restriction modification DNA specificity" evidence="6">
    <location>
        <begin position="231"/>
        <end position="266"/>
    </location>
</feature>
<comment type="caution">
    <text evidence="7">The sequence shown here is derived from an EMBL/GenBank/DDBJ whole genome shotgun (WGS) entry which is preliminary data.</text>
</comment>
<organism evidence="7 8">
    <name type="scientific">Streptomyces enissocaesilis</name>
    <dbReference type="NCBI Taxonomy" id="332589"/>
    <lineage>
        <taxon>Bacteria</taxon>
        <taxon>Bacillati</taxon>
        <taxon>Actinomycetota</taxon>
        <taxon>Actinomycetes</taxon>
        <taxon>Kitasatosporales</taxon>
        <taxon>Streptomycetaceae</taxon>
        <taxon>Streptomyces</taxon>
        <taxon>Streptomyces rochei group</taxon>
    </lineage>
</organism>
<proteinExistence type="inferred from homology"/>
<comment type="similarity">
    <text evidence="1">Belongs to the type-I restriction system S methylase family.</text>
</comment>
<evidence type="ECO:0000256" key="2">
    <source>
        <dbReference type="ARBA" id="ARBA00022747"/>
    </source>
</evidence>
<gene>
    <name evidence="7" type="ORF">GCM10010446_14430</name>
</gene>
<evidence type="ECO:0000256" key="4">
    <source>
        <dbReference type="ARBA" id="ARBA00038652"/>
    </source>
</evidence>
<keyword evidence="8" id="KW-1185">Reference proteome</keyword>
<evidence type="ECO:0000259" key="6">
    <source>
        <dbReference type="Pfam" id="PF01420"/>
    </source>
</evidence>
<sequence length="278" mass="30827">MTIEQKLTRSAFKDLAEGNSQFALEHMCDLVKTAEDLAPLETAILQLAVTGRLTRSTEKDEPVEELLLRIKPDTLDSWPLVDAKGNPKVEPYALPVQWRWVMLGALLTNIEAGWSPSAQARPKEGDEWGVLKVSACSWGEFRPGENKALKEGQLPRTELEVRTGDFLISRANTAELVARSVVVAQTPPHLMLSDKTLRLNVGDGCSPRYLNLANRAAVARAHYEDEASGTSSSMKNVSQRAIRRTPIPLPPREEQDRIVAIVDELMGLLRKLRVEMAA</sequence>
<reference evidence="8" key="1">
    <citation type="journal article" date="2019" name="Int. J. Syst. Evol. Microbiol.">
        <title>The Global Catalogue of Microorganisms (GCM) 10K type strain sequencing project: providing services to taxonomists for standard genome sequencing and annotation.</title>
        <authorList>
            <consortium name="The Broad Institute Genomics Platform"/>
            <consortium name="The Broad Institute Genome Sequencing Center for Infectious Disease"/>
            <person name="Wu L."/>
            <person name="Ma J."/>
        </authorList>
    </citation>
    <scope>NUCLEOTIDE SEQUENCE [LARGE SCALE GENOMIC DNA]</scope>
    <source>
        <strain evidence="8">JCM 9088</strain>
    </source>
</reference>
<dbReference type="Proteomes" id="UP001500403">
    <property type="component" value="Unassembled WGS sequence"/>
</dbReference>
<accession>A0ABP6JGN5</accession>
<dbReference type="InterPro" id="IPR000055">
    <property type="entry name" value="Restrct_endonuc_typeI_TRD"/>
</dbReference>
<dbReference type="PANTHER" id="PTHR43140">
    <property type="entry name" value="TYPE-1 RESTRICTION ENZYME ECOKI SPECIFICITY PROTEIN"/>
    <property type="match status" value="1"/>
</dbReference>
<name>A0ABP6JGN5_9ACTN</name>
<evidence type="ECO:0000313" key="7">
    <source>
        <dbReference type="EMBL" id="GAA2930756.1"/>
    </source>
</evidence>
<feature type="compositionally biased region" description="Polar residues" evidence="5">
    <location>
        <begin position="228"/>
        <end position="239"/>
    </location>
</feature>
<keyword evidence="3" id="KW-0238">DNA-binding</keyword>
<evidence type="ECO:0000313" key="8">
    <source>
        <dbReference type="Proteomes" id="UP001500403"/>
    </source>
</evidence>
<evidence type="ECO:0000256" key="3">
    <source>
        <dbReference type="ARBA" id="ARBA00023125"/>
    </source>
</evidence>
<evidence type="ECO:0000256" key="5">
    <source>
        <dbReference type="SAM" id="MobiDB-lite"/>
    </source>
</evidence>
<comment type="subunit">
    <text evidence="4">The methyltransferase is composed of M and S polypeptides.</text>
</comment>
<dbReference type="InterPro" id="IPR044946">
    <property type="entry name" value="Restrct_endonuc_typeI_TRD_sf"/>
</dbReference>
<dbReference type="InterPro" id="IPR051212">
    <property type="entry name" value="Type-I_RE_S_subunit"/>
</dbReference>